<dbReference type="GO" id="GO:0003676">
    <property type="term" value="F:nucleic acid binding"/>
    <property type="evidence" value="ECO:0007669"/>
    <property type="project" value="InterPro"/>
</dbReference>
<dbReference type="PANTHER" id="PTHR23022">
    <property type="entry name" value="TRANSPOSABLE ELEMENT-RELATED"/>
    <property type="match status" value="1"/>
</dbReference>
<dbReference type="OMA" id="TTCRINS"/>
<evidence type="ECO:0000256" key="1">
    <source>
        <dbReference type="ARBA" id="ARBA00004123"/>
    </source>
</evidence>
<evidence type="ECO:0000259" key="2">
    <source>
        <dbReference type="Pfam" id="PF13358"/>
    </source>
</evidence>
<feature type="domain" description="Tc1-like transposase DDE" evidence="2">
    <location>
        <begin position="141"/>
        <end position="291"/>
    </location>
</feature>
<evidence type="ECO:0000259" key="4">
    <source>
        <dbReference type="Pfam" id="PF21517"/>
    </source>
</evidence>
<dbReference type="Gene3D" id="1.10.10.10">
    <property type="entry name" value="Winged helix-like DNA-binding domain superfamily/Winged helix DNA-binding domain"/>
    <property type="match status" value="1"/>
</dbReference>
<protein>
    <submittedName>
        <fullName evidence="6">Transposable element Tc3 transposase</fullName>
    </submittedName>
</protein>
<dbReference type="Pfam" id="PF13936">
    <property type="entry name" value="HTH_38"/>
    <property type="match status" value="1"/>
</dbReference>
<keyword evidence="5" id="KW-1185">Reference proteome</keyword>
<comment type="subcellular location">
    <subcellularLocation>
        <location evidence="1">Nucleus</location>
    </subcellularLocation>
</comment>
<accession>A0A7I4YBC6</accession>
<dbReference type="WBParaSite" id="HCON_00069910-00001">
    <property type="protein sequence ID" value="HCON_00069910-00001"/>
    <property type="gene ID" value="HCON_00069910"/>
</dbReference>
<name>A0A7I4YBC6_HAECO</name>
<dbReference type="Pfam" id="PF13358">
    <property type="entry name" value="DDE_3"/>
    <property type="match status" value="1"/>
</dbReference>
<dbReference type="NCBIfam" id="NF033545">
    <property type="entry name" value="transpos_IS630"/>
    <property type="match status" value="1"/>
</dbReference>
<dbReference type="GO" id="GO:0005634">
    <property type="term" value="C:nucleus"/>
    <property type="evidence" value="ECO:0007669"/>
    <property type="project" value="UniProtKB-SubCell"/>
</dbReference>
<evidence type="ECO:0000313" key="6">
    <source>
        <dbReference type="WBParaSite" id="HCON_00069910-00001"/>
    </source>
</evidence>
<dbReference type="InterPro" id="IPR025246">
    <property type="entry name" value="IS30-like_HTH"/>
</dbReference>
<feature type="domain" description="Transposase IS30-like HTH" evidence="3">
    <location>
        <begin position="5"/>
        <end position="42"/>
    </location>
</feature>
<evidence type="ECO:0000313" key="5">
    <source>
        <dbReference type="Proteomes" id="UP000025227"/>
    </source>
</evidence>
<dbReference type="InterPro" id="IPR048703">
    <property type="entry name" value="Tnp_Tc3-like_HTH"/>
</dbReference>
<dbReference type="PANTHER" id="PTHR23022:SF129">
    <property type="entry name" value="TRANSPOSABLE ELEMENT TC3 TRANSPOSASE"/>
    <property type="match status" value="1"/>
</dbReference>
<evidence type="ECO:0000259" key="3">
    <source>
        <dbReference type="Pfam" id="PF13936"/>
    </source>
</evidence>
<dbReference type="InterPro" id="IPR036388">
    <property type="entry name" value="WH-like_DNA-bd_sf"/>
</dbReference>
<dbReference type="Gene3D" id="3.30.420.10">
    <property type="entry name" value="Ribonuclease H-like superfamily/Ribonuclease H"/>
    <property type="match status" value="1"/>
</dbReference>
<dbReference type="Gene3D" id="1.10.10.60">
    <property type="entry name" value="Homeodomain-like"/>
    <property type="match status" value="1"/>
</dbReference>
<dbReference type="InterPro" id="IPR009057">
    <property type="entry name" value="Homeodomain-like_sf"/>
</dbReference>
<dbReference type="AlphaFoldDB" id="A0A7I4YBC6"/>
<reference evidence="6" key="1">
    <citation type="submission" date="2020-12" db="UniProtKB">
        <authorList>
            <consortium name="WormBaseParasite"/>
        </authorList>
    </citation>
    <scope>IDENTIFICATION</scope>
    <source>
        <strain evidence="6">MHco3</strain>
    </source>
</reference>
<dbReference type="OrthoDB" id="5837857at2759"/>
<dbReference type="InterPro" id="IPR036397">
    <property type="entry name" value="RNaseH_sf"/>
</dbReference>
<feature type="domain" description="Transposable element Tc3 transposase-like DNA-binding HTH" evidence="4">
    <location>
        <begin position="66"/>
        <end position="102"/>
    </location>
</feature>
<organism evidence="5 6">
    <name type="scientific">Haemonchus contortus</name>
    <name type="common">Barber pole worm</name>
    <dbReference type="NCBI Taxonomy" id="6289"/>
    <lineage>
        <taxon>Eukaryota</taxon>
        <taxon>Metazoa</taxon>
        <taxon>Ecdysozoa</taxon>
        <taxon>Nematoda</taxon>
        <taxon>Chromadorea</taxon>
        <taxon>Rhabditida</taxon>
        <taxon>Rhabditina</taxon>
        <taxon>Rhabditomorpha</taxon>
        <taxon>Strongyloidea</taxon>
        <taxon>Trichostrongylidae</taxon>
        <taxon>Haemonchus</taxon>
    </lineage>
</organism>
<dbReference type="Proteomes" id="UP000025227">
    <property type="component" value="Unplaced"/>
</dbReference>
<dbReference type="SUPFAM" id="SSF46689">
    <property type="entry name" value="Homeodomain-like"/>
    <property type="match status" value="1"/>
</dbReference>
<dbReference type="InterPro" id="IPR047655">
    <property type="entry name" value="Transpos_IS630-like"/>
</dbReference>
<proteinExistence type="predicted"/>
<dbReference type="Pfam" id="PF21517">
    <property type="entry name" value="HTH_Tnp_Tc3_2_like"/>
    <property type="match status" value="1"/>
</dbReference>
<sequence>MPARGKLLSEEEQAQIRALHEAGHSNRQIARQLGRSPTCIGNYIRNPGAYRSARIVGRPRSLTAQDHRRIARMASNSTLSLNQIRGSMGLAVSRMTISRSIRSNEHITREVMKKAPRLNAQHKNARLEFARRNMATSWDKVIFSDEKKFNLDGPDGYRYYWRDLRHVPLIHSKRNFGGATLMVRGGFGSSGKLELAFPSCRMDSQEYQEVLEFHLLPFLRGARRRTHVFQHDNASVHASRSTKEWLQRHGVAVMDWPACSPDCNPIENLWGIMARRVYLNNRQYNSVEELKAAILAVWESIDDTTITNLVQSMPNRMFELIRHSGGPIDY</sequence>
<dbReference type="InterPro" id="IPR052338">
    <property type="entry name" value="Transposase_5"/>
</dbReference>
<dbReference type="InterPro" id="IPR038717">
    <property type="entry name" value="Tc1-like_DDE_dom"/>
</dbReference>